<accession>A0A0D0MGD7</accession>
<feature type="transmembrane region" description="Helical" evidence="1">
    <location>
        <begin position="63"/>
        <end position="86"/>
    </location>
</feature>
<reference evidence="2 3" key="1">
    <citation type="submission" date="2014-12" db="EMBL/GenBank/DDBJ databases">
        <title>16Stimator: statistical estimation of ribosomal gene copy numbers from draft genome assemblies.</title>
        <authorList>
            <person name="Perisin M.A."/>
            <person name="Vetter M."/>
            <person name="Gilbert J.A."/>
            <person name="Bergelson J."/>
        </authorList>
    </citation>
    <scope>NUCLEOTIDE SEQUENCE [LARGE SCALE GENOMIC DNA]</scope>
    <source>
        <strain evidence="2 3">MEDvA23</strain>
    </source>
</reference>
<dbReference type="EMBL" id="JXQQ01000033">
    <property type="protein sequence ID" value="KIQ31386.1"/>
    <property type="molecule type" value="Genomic_DNA"/>
</dbReference>
<dbReference type="AlphaFoldDB" id="A0A0D0MGD7"/>
<protein>
    <submittedName>
        <fullName evidence="2">Uncharacterized protein</fullName>
    </submittedName>
</protein>
<evidence type="ECO:0000313" key="2">
    <source>
        <dbReference type="EMBL" id="KIQ31386.1"/>
    </source>
</evidence>
<keyword evidence="1" id="KW-0472">Membrane</keyword>
<name>A0A0D0MGD7_VARPD</name>
<comment type="caution">
    <text evidence="2">The sequence shown here is derived from an EMBL/GenBank/DDBJ whole genome shotgun (WGS) entry which is preliminary data.</text>
</comment>
<keyword evidence="1" id="KW-1133">Transmembrane helix</keyword>
<keyword evidence="1" id="KW-0812">Transmembrane</keyword>
<evidence type="ECO:0000313" key="3">
    <source>
        <dbReference type="Proteomes" id="UP000032067"/>
    </source>
</evidence>
<dbReference type="RefSeq" id="WP_042579760.1">
    <property type="nucleotide sequence ID" value="NZ_JXQQ01000033.1"/>
</dbReference>
<proteinExistence type="predicted"/>
<sequence>MSANHTRLSGPIAEELTPLEISQGILESEENPSALRAVTPLERAASGEGGGGEPQRSRIGRFLLNPVVLGGAAATGVGLILALAFAKKSPRAELRSHLRALGSFRF</sequence>
<dbReference type="Proteomes" id="UP000032067">
    <property type="component" value="Unassembled WGS sequence"/>
</dbReference>
<dbReference type="OrthoDB" id="8854507at2"/>
<gene>
    <name evidence="2" type="ORF">RT97_15945</name>
</gene>
<organism evidence="2 3">
    <name type="scientific">Variovorax paradoxus</name>
    <dbReference type="NCBI Taxonomy" id="34073"/>
    <lineage>
        <taxon>Bacteria</taxon>
        <taxon>Pseudomonadati</taxon>
        <taxon>Pseudomonadota</taxon>
        <taxon>Betaproteobacteria</taxon>
        <taxon>Burkholderiales</taxon>
        <taxon>Comamonadaceae</taxon>
        <taxon>Variovorax</taxon>
    </lineage>
</organism>
<evidence type="ECO:0000256" key="1">
    <source>
        <dbReference type="SAM" id="Phobius"/>
    </source>
</evidence>